<evidence type="ECO:0000256" key="1">
    <source>
        <dbReference type="ARBA" id="ARBA00004239"/>
    </source>
</evidence>
<sequence length="77" mass="8483">MGRRHLHVLLMVLILLIYLVGACHGSRHSQVFNVHPKSQGLPQNFCGFLPKAMPLPPSGPSRQHNGIQLQNSPGQKP</sequence>
<protein>
    <submittedName>
        <fullName evidence="6">Uncharacterized protein</fullName>
    </submittedName>
</protein>
<dbReference type="PANTHER" id="PTHR33599">
    <property type="entry name" value="PROTEIN IDA-LIKE 5"/>
    <property type="match status" value="1"/>
</dbReference>
<dbReference type="EMBL" id="JAYKXN010000007">
    <property type="protein sequence ID" value="KAK7270930.1"/>
    <property type="molecule type" value="Genomic_DNA"/>
</dbReference>
<proteinExistence type="predicted"/>
<keyword evidence="3 5" id="KW-0732">Signal</keyword>
<keyword evidence="7" id="KW-1185">Reference proteome</keyword>
<comment type="subcellular location">
    <subcellularLocation>
        <location evidence="1">Secreted</location>
        <location evidence="1">Extracellular space</location>
    </subcellularLocation>
</comment>
<dbReference type="AlphaFoldDB" id="A0AAN9FBG0"/>
<feature type="compositionally biased region" description="Polar residues" evidence="4">
    <location>
        <begin position="60"/>
        <end position="77"/>
    </location>
</feature>
<dbReference type="GO" id="GO:0010227">
    <property type="term" value="P:floral organ abscission"/>
    <property type="evidence" value="ECO:0007669"/>
    <property type="project" value="InterPro"/>
</dbReference>
<evidence type="ECO:0000256" key="4">
    <source>
        <dbReference type="SAM" id="MobiDB-lite"/>
    </source>
</evidence>
<feature type="chain" id="PRO_5043053558" evidence="5">
    <location>
        <begin position="26"/>
        <end position="77"/>
    </location>
</feature>
<evidence type="ECO:0000256" key="2">
    <source>
        <dbReference type="ARBA" id="ARBA00022525"/>
    </source>
</evidence>
<dbReference type="Proteomes" id="UP001359559">
    <property type="component" value="Unassembled WGS sequence"/>
</dbReference>
<dbReference type="PROSITE" id="PS51257">
    <property type="entry name" value="PROKAR_LIPOPROTEIN"/>
    <property type="match status" value="1"/>
</dbReference>
<organism evidence="6 7">
    <name type="scientific">Clitoria ternatea</name>
    <name type="common">Butterfly pea</name>
    <dbReference type="NCBI Taxonomy" id="43366"/>
    <lineage>
        <taxon>Eukaryota</taxon>
        <taxon>Viridiplantae</taxon>
        <taxon>Streptophyta</taxon>
        <taxon>Embryophyta</taxon>
        <taxon>Tracheophyta</taxon>
        <taxon>Spermatophyta</taxon>
        <taxon>Magnoliopsida</taxon>
        <taxon>eudicotyledons</taxon>
        <taxon>Gunneridae</taxon>
        <taxon>Pentapetalae</taxon>
        <taxon>rosids</taxon>
        <taxon>fabids</taxon>
        <taxon>Fabales</taxon>
        <taxon>Fabaceae</taxon>
        <taxon>Papilionoideae</taxon>
        <taxon>50 kb inversion clade</taxon>
        <taxon>NPAAA clade</taxon>
        <taxon>indigoferoid/millettioid clade</taxon>
        <taxon>Phaseoleae</taxon>
        <taxon>Clitoria</taxon>
    </lineage>
</organism>
<feature type="region of interest" description="Disordered" evidence="4">
    <location>
        <begin position="52"/>
        <end position="77"/>
    </location>
</feature>
<name>A0AAN9FBG0_CLITE</name>
<comment type="caution">
    <text evidence="6">The sequence shown here is derived from an EMBL/GenBank/DDBJ whole genome shotgun (WGS) entry which is preliminary data.</text>
</comment>
<feature type="signal peptide" evidence="5">
    <location>
        <begin position="1"/>
        <end position="25"/>
    </location>
</feature>
<dbReference type="GO" id="GO:0005576">
    <property type="term" value="C:extracellular region"/>
    <property type="evidence" value="ECO:0007669"/>
    <property type="project" value="UniProtKB-SubCell"/>
</dbReference>
<evidence type="ECO:0000313" key="7">
    <source>
        <dbReference type="Proteomes" id="UP001359559"/>
    </source>
</evidence>
<gene>
    <name evidence="6" type="ORF">RJT34_26460</name>
</gene>
<reference evidence="6 7" key="1">
    <citation type="submission" date="2024-01" db="EMBL/GenBank/DDBJ databases">
        <title>The genomes of 5 underutilized Papilionoideae crops provide insights into root nodulation and disease resistance.</title>
        <authorList>
            <person name="Yuan L."/>
        </authorList>
    </citation>
    <scope>NUCLEOTIDE SEQUENCE [LARGE SCALE GENOMIC DNA]</scope>
    <source>
        <strain evidence="6">LY-2023</strain>
        <tissue evidence="6">Leaf</tissue>
    </source>
</reference>
<accession>A0AAN9FBG0</accession>
<keyword evidence="2" id="KW-0964">Secreted</keyword>
<evidence type="ECO:0000256" key="5">
    <source>
        <dbReference type="SAM" id="SignalP"/>
    </source>
</evidence>
<evidence type="ECO:0000256" key="3">
    <source>
        <dbReference type="ARBA" id="ARBA00022729"/>
    </source>
</evidence>
<evidence type="ECO:0000313" key="6">
    <source>
        <dbReference type="EMBL" id="KAK7270930.1"/>
    </source>
</evidence>
<dbReference type="PANTHER" id="PTHR33599:SF9">
    <property type="entry name" value="PROTEIN, PUTATIVE-RELATED"/>
    <property type="match status" value="1"/>
</dbReference>
<dbReference type="InterPro" id="IPR039639">
    <property type="entry name" value="IDA-like"/>
</dbReference>